<evidence type="ECO:0000259" key="5">
    <source>
        <dbReference type="Pfam" id="PF06978"/>
    </source>
</evidence>
<evidence type="ECO:0000313" key="11">
    <source>
        <dbReference type="Proteomes" id="UP000663852"/>
    </source>
</evidence>
<dbReference type="GO" id="GO:0005655">
    <property type="term" value="C:nucleolar ribonuclease P complex"/>
    <property type="evidence" value="ECO:0007669"/>
    <property type="project" value="InterPro"/>
</dbReference>
<accession>A0A814IDL2</accession>
<dbReference type="EMBL" id="CAJNOJ010000069">
    <property type="protein sequence ID" value="CAF1024237.1"/>
    <property type="molecule type" value="Genomic_DNA"/>
</dbReference>
<dbReference type="Pfam" id="PF06978">
    <property type="entry name" value="POP1_N"/>
    <property type="match status" value="2"/>
</dbReference>
<dbReference type="InterPro" id="IPR009723">
    <property type="entry name" value="Pop1_N"/>
</dbReference>
<dbReference type="InterPro" id="IPR055079">
    <property type="entry name" value="POP1_C"/>
</dbReference>
<protein>
    <submittedName>
        <fullName evidence="8">Uncharacterized protein</fullName>
    </submittedName>
</protein>
<comment type="caution">
    <text evidence="8">The sequence shown here is derived from an EMBL/GenBank/DDBJ whole genome shotgun (WGS) entry which is preliminary data.</text>
</comment>
<reference evidence="8" key="1">
    <citation type="submission" date="2021-02" db="EMBL/GenBank/DDBJ databases">
        <authorList>
            <person name="Nowell W R."/>
        </authorList>
    </citation>
    <scope>NUCLEOTIDE SEQUENCE</scope>
</reference>
<evidence type="ECO:0000256" key="1">
    <source>
        <dbReference type="ARBA" id="ARBA00004123"/>
    </source>
</evidence>
<evidence type="ECO:0000313" key="10">
    <source>
        <dbReference type="Proteomes" id="UP000663828"/>
    </source>
</evidence>
<keyword evidence="10" id="KW-1185">Reference proteome</keyword>
<dbReference type="Pfam" id="PF08170">
    <property type="entry name" value="POPLD"/>
    <property type="match status" value="1"/>
</dbReference>
<evidence type="ECO:0000256" key="2">
    <source>
        <dbReference type="ARBA" id="ARBA00022694"/>
    </source>
</evidence>
<dbReference type="Proteomes" id="UP000663828">
    <property type="component" value="Unassembled WGS sequence"/>
</dbReference>
<feature type="domain" description="Pop1 N-terminal" evidence="5">
    <location>
        <begin position="21"/>
        <end position="85"/>
    </location>
</feature>
<feature type="domain" description="POPLD" evidence="6">
    <location>
        <begin position="467"/>
        <end position="558"/>
    </location>
</feature>
<comment type="subcellular location">
    <subcellularLocation>
        <location evidence="1">Nucleus</location>
    </subcellularLocation>
</comment>
<feature type="compositionally biased region" description="Basic residues" evidence="4">
    <location>
        <begin position="80"/>
        <end position="92"/>
    </location>
</feature>
<dbReference type="EMBL" id="CAJNOR010001097">
    <property type="protein sequence ID" value="CAF1074071.1"/>
    <property type="molecule type" value="Genomic_DNA"/>
</dbReference>
<dbReference type="AlphaFoldDB" id="A0A814IDL2"/>
<evidence type="ECO:0000313" key="9">
    <source>
        <dbReference type="EMBL" id="CAF1074071.1"/>
    </source>
</evidence>
<dbReference type="PANTHER" id="PTHR22731">
    <property type="entry name" value="RIBONUCLEASES P/MRP PROTEIN SUBUNIT POP1"/>
    <property type="match status" value="1"/>
</dbReference>
<dbReference type="Pfam" id="PF22770">
    <property type="entry name" value="POP1_C"/>
    <property type="match status" value="1"/>
</dbReference>
<dbReference type="GO" id="GO:0000172">
    <property type="term" value="C:ribonuclease MRP complex"/>
    <property type="evidence" value="ECO:0007669"/>
    <property type="project" value="InterPro"/>
</dbReference>
<keyword evidence="2" id="KW-0819">tRNA processing</keyword>
<feature type="region of interest" description="Disordered" evidence="4">
    <location>
        <begin position="69"/>
        <end position="93"/>
    </location>
</feature>
<proteinExistence type="predicted"/>
<dbReference type="InterPro" id="IPR039182">
    <property type="entry name" value="Pop1"/>
</dbReference>
<sequence length="749" mass="86544">MATENDIVSTPELIHIADLAHARAQELQALLHELGQRQDKHRTALQILPRYMRRRAASYNIKRLPRSLRPLADPKTGTAKTKRPSRRYRRRPRDLLSSYTNRQRKIKWLKTHIWHAKRFHMNTFWNYRLAERSNLKSIRPTYKSLHERCLIHDMSYYGCIELAGQEDEIIEKLKPLFPLSKTNLTPKAKMYLNGQFEGQCLVYKPNTQECLTPISFMWMPSSNDKQQRKLWLWCHPASYDALTEILSSLLNTTVDKSTDEPPTKKQKNDDDITITLLRDQQKLARFRLIGPLAMTILKHALHPSVLPGNPIERNTAPIAWWCTDAHSSDTHQQQLQFWNSNSGNTSTMMPNRIVSMVVRDPRVFTPTKPKLTIHSKTNINKSDVTPPPTIDLASSPLWNEKYRTHCCEHKLATYQINLLRSKATATDNNELQLNEEESQIPLILVHHHDLLSPTAKPGSMRNDLGSGWDIILPNDWAQIFWISFIYSGARPIGQKELSLVAHETGEFQFPQEYPDTDAGISWTSKLESEQLAHFSKCPPSKRPNFFLNGVVSPFRPLWSNIVRDWAKEHDSTSTSAPLDRFYVLRDRQQHSVDFLRQHLHSLIPIRISTKGNKGVIDDTTLIYLPTKDDLKKSQIPVVEPQHRDQARIEERKMKKAKRPFRRGETMVKLIEERAKNVEKDIIHECDRKLLGAITSGAFQLSHAYCTGKGFIATAGLLALLQIQEAKKQSVRVLIRTTTSQYYRWALLEF</sequence>
<dbReference type="PANTHER" id="PTHR22731:SF3">
    <property type="entry name" value="RIBONUCLEASES P_MRP PROTEIN SUBUNIT POP1"/>
    <property type="match status" value="1"/>
</dbReference>
<evidence type="ECO:0000259" key="6">
    <source>
        <dbReference type="Pfam" id="PF08170"/>
    </source>
</evidence>
<organism evidence="8 11">
    <name type="scientific">Adineta ricciae</name>
    <name type="common">Rotifer</name>
    <dbReference type="NCBI Taxonomy" id="249248"/>
    <lineage>
        <taxon>Eukaryota</taxon>
        <taxon>Metazoa</taxon>
        <taxon>Spiralia</taxon>
        <taxon>Gnathifera</taxon>
        <taxon>Rotifera</taxon>
        <taxon>Eurotatoria</taxon>
        <taxon>Bdelloidea</taxon>
        <taxon>Adinetida</taxon>
        <taxon>Adinetidae</taxon>
        <taxon>Adineta</taxon>
    </lineage>
</organism>
<dbReference type="Proteomes" id="UP000663852">
    <property type="component" value="Unassembled WGS sequence"/>
</dbReference>
<evidence type="ECO:0000259" key="7">
    <source>
        <dbReference type="Pfam" id="PF22770"/>
    </source>
</evidence>
<dbReference type="OrthoDB" id="442863at2759"/>
<feature type="domain" description="Pop1 N-terminal" evidence="5">
    <location>
        <begin position="91"/>
        <end position="164"/>
    </location>
</feature>
<gene>
    <name evidence="8" type="ORF">EDS130_LOCUS16056</name>
    <name evidence="9" type="ORF">XAT740_LOCUS16970</name>
</gene>
<feature type="domain" description="POP1 C-terminal" evidence="7">
    <location>
        <begin position="601"/>
        <end position="748"/>
    </location>
</feature>
<dbReference type="InterPro" id="IPR012590">
    <property type="entry name" value="POPLD_dom"/>
</dbReference>
<name>A0A814IDL2_ADIRI</name>
<keyword evidence="3" id="KW-0539">Nucleus</keyword>
<evidence type="ECO:0000256" key="3">
    <source>
        <dbReference type="ARBA" id="ARBA00023242"/>
    </source>
</evidence>
<dbReference type="GO" id="GO:0001682">
    <property type="term" value="P:tRNA 5'-leader removal"/>
    <property type="evidence" value="ECO:0007669"/>
    <property type="project" value="InterPro"/>
</dbReference>
<evidence type="ECO:0000313" key="8">
    <source>
        <dbReference type="EMBL" id="CAF1024237.1"/>
    </source>
</evidence>
<evidence type="ECO:0000256" key="4">
    <source>
        <dbReference type="SAM" id="MobiDB-lite"/>
    </source>
</evidence>